<reference evidence="3" key="1">
    <citation type="journal article" date="2019" name="Int. J. Syst. Evol. Microbiol.">
        <title>The Global Catalogue of Microorganisms (GCM) 10K type strain sequencing project: providing services to taxonomists for standard genome sequencing and annotation.</title>
        <authorList>
            <consortium name="The Broad Institute Genomics Platform"/>
            <consortium name="The Broad Institute Genome Sequencing Center for Infectious Disease"/>
            <person name="Wu L."/>
            <person name="Ma J."/>
        </authorList>
    </citation>
    <scope>NUCLEOTIDE SEQUENCE [LARGE SCALE GENOMIC DNA]</scope>
    <source>
        <strain evidence="3">CCUG 59778</strain>
    </source>
</reference>
<dbReference type="InterPro" id="IPR052928">
    <property type="entry name" value="Desiccation-related_membrane"/>
</dbReference>
<sequence length="120" mass="13113">MKASTFFIGLAAGATAGALTALFSTPKSGSELRMTVKNASTDWKEKFVDVKDQVANLKDSISGLTKESKEQIPEVVDGVKVSLQTWKDETVPIQNRLQDEISAIQQSLDQLEQAMAQVRK</sequence>
<dbReference type="InterPro" id="IPR024623">
    <property type="entry name" value="YtxH"/>
</dbReference>
<organism evidence="2 3">
    <name type="scientific">Chungangia koreensis</name>
    <dbReference type="NCBI Taxonomy" id="752657"/>
    <lineage>
        <taxon>Bacteria</taxon>
        <taxon>Bacillati</taxon>
        <taxon>Bacillota</taxon>
        <taxon>Bacilli</taxon>
        <taxon>Lactobacillales</taxon>
        <taxon>Chungangia</taxon>
    </lineage>
</organism>
<keyword evidence="3" id="KW-1185">Reference proteome</keyword>
<dbReference type="PANTHER" id="PTHR35792:SF3">
    <property type="entry name" value="IG HYPOTHETICAL 17707"/>
    <property type="match status" value="1"/>
</dbReference>
<dbReference type="PANTHER" id="PTHR35792">
    <property type="entry name" value="GENERAL STRESS PROTEIN"/>
    <property type="match status" value="1"/>
</dbReference>
<dbReference type="Pfam" id="PF12732">
    <property type="entry name" value="YtxH"/>
    <property type="match status" value="1"/>
</dbReference>
<protein>
    <submittedName>
        <fullName evidence="2">YtxH domain-containing protein</fullName>
    </submittedName>
</protein>
<comment type="caution">
    <text evidence="2">The sequence shown here is derived from an EMBL/GenBank/DDBJ whole genome shotgun (WGS) entry which is preliminary data.</text>
</comment>
<name>A0ABV8X6J7_9LACT</name>
<evidence type="ECO:0000256" key="1">
    <source>
        <dbReference type="SAM" id="SignalP"/>
    </source>
</evidence>
<feature type="chain" id="PRO_5047539467" evidence="1">
    <location>
        <begin position="17"/>
        <end position="120"/>
    </location>
</feature>
<dbReference type="Proteomes" id="UP001595817">
    <property type="component" value="Unassembled WGS sequence"/>
</dbReference>
<dbReference type="EMBL" id="JBHSEC010000020">
    <property type="protein sequence ID" value="MFC4411541.1"/>
    <property type="molecule type" value="Genomic_DNA"/>
</dbReference>
<gene>
    <name evidence="2" type="ORF">ACFOZY_14030</name>
</gene>
<keyword evidence="1" id="KW-0732">Signal</keyword>
<evidence type="ECO:0000313" key="2">
    <source>
        <dbReference type="EMBL" id="MFC4411541.1"/>
    </source>
</evidence>
<proteinExistence type="predicted"/>
<accession>A0ABV8X6J7</accession>
<dbReference type="RefSeq" id="WP_378156597.1">
    <property type="nucleotide sequence ID" value="NZ_JBHSEC010000020.1"/>
</dbReference>
<evidence type="ECO:0000313" key="3">
    <source>
        <dbReference type="Proteomes" id="UP001595817"/>
    </source>
</evidence>
<feature type="signal peptide" evidence="1">
    <location>
        <begin position="1"/>
        <end position="16"/>
    </location>
</feature>